<protein>
    <recommendedName>
        <fullName evidence="8">Glycosyltransferase family 92 protein</fullName>
    </recommendedName>
</protein>
<dbReference type="EMBL" id="CAKKNE010000006">
    <property type="protein sequence ID" value="CAH0380112.1"/>
    <property type="molecule type" value="Genomic_DNA"/>
</dbReference>
<gene>
    <name evidence="6" type="ORF">PECAL_6P17520</name>
</gene>
<evidence type="ECO:0000256" key="1">
    <source>
        <dbReference type="ARBA" id="ARBA00004370"/>
    </source>
</evidence>
<reference evidence="6" key="1">
    <citation type="submission" date="2021-11" db="EMBL/GenBank/DDBJ databases">
        <authorList>
            <consortium name="Genoscope - CEA"/>
            <person name="William W."/>
        </authorList>
    </citation>
    <scope>NUCLEOTIDE SEQUENCE</scope>
</reference>
<evidence type="ECO:0000256" key="5">
    <source>
        <dbReference type="ARBA" id="ARBA00023136"/>
    </source>
</evidence>
<accession>A0A8J2SYA1</accession>
<proteinExistence type="inferred from homology"/>
<comment type="similarity">
    <text evidence="2">Belongs to the glycosyltransferase 92 family.</text>
</comment>
<dbReference type="Proteomes" id="UP000789595">
    <property type="component" value="Unassembled WGS sequence"/>
</dbReference>
<keyword evidence="7" id="KW-1185">Reference proteome</keyword>
<name>A0A8J2SYA1_9STRA</name>
<dbReference type="OrthoDB" id="10585225at2759"/>
<keyword evidence="3" id="KW-0328">Glycosyltransferase</keyword>
<evidence type="ECO:0000256" key="4">
    <source>
        <dbReference type="ARBA" id="ARBA00022679"/>
    </source>
</evidence>
<evidence type="ECO:0000256" key="2">
    <source>
        <dbReference type="ARBA" id="ARBA00007647"/>
    </source>
</evidence>
<evidence type="ECO:0008006" key="8">
    <source>
        <dbReference type="Google" id="ProtNLM"/>
    </source>
</evidence>
<dbReference type="InterPro" id="IPR008166">
    <property type="entry name" value="Glyco_transf_92"/>
</dbReference>
<dbReference type="AlphaFoldDB" id="A0A8J2SYA1"/>
<comment type="caution">
    <text evidence="6">The sequence shown here is derived from an EMBL/GenBank/DDBJ whole genome shotgun (WGS) entry which is preliminary data.</text>
</comment>
<comment type="subcellular location">
    <subcellularLocation>
        <location evidence="1">Membrane</location>
    </subcellularLocation>
</comment>
<keyword evidence="4" id="KW-0808">Transferase</keyword>
<dbReference type="GO" id="GO:0016020">
    <property type="term" value="C:membrane"/>
    <property type="evidence" value="ECO:0007669"/>
    <property type="project" value="UniProtKB-SubCell"/>
</dbReference>
<evidence type="ECO:0000313" key="6">
    <source>
        <dbReference type="EMBL" id="CAH0380112.1"/>
    </source>
</evidence>
<keyword evidence="5" id="KW-0472">Membrane</keyword>
<organism evidence="6 7">
    <name type="scientific">Pelagomonas calceolata</name>
    <dbReference type="NCBI Taxonomy" id="35677"/>
    <lineage>
        <taxon>Eukaryota</taxon>
        <taxon>Sar</taxon>
        <taxon>Stramenopiles</taxon>
        <taxon>Ochrophyta</taxon>
        <taxon>Pelagophyceae</taxon>
        <taxon>Pelagomonadales</taxon>
        <taxon>Pelagomonadaceae</taxon>
        <taxon>Pelagomonas</taxon>
    </lineage>
</organism>
<sequence>MRLLLAYVITKALGATVTLDSNDVRHAFVGGGSGRVAARTRAAPPEPGCVERRVGDTHPELGNTDDVFVRRCGPPPVTNATRVALCVPTLYGAYLRAPSTMRWAAAWLEHYRSLGVAHFFVYAAAPVRGLDAADVTLLDVAWLGGCRALPKTHHARCAYTQNRSLVYWGQNWVLNDCHQRAAAQGFGWALAVDLDEVLELGPNRTLADLARDPVDVHTFGSSAERPRPCGAPCAAGAAPPPARPHCLPRYCGDCERCLGHRGRRKHLSRVARVHGANIHFVSPRACAPPCQVRDHAATNAWLRHFGGRKSRSGMRSLRITDGCPRTYCETAGWMGPQQ</sequence>
<dbReference type="Pfam" id="PF01697">
    <property type="entry name" value="Glyco_transf_92"/>
    <property type="match status" value="1"/>
</dbReference>
<evidence type="ECO:0000256" key="3">
    <source>
        <dbReference type="ARBA" id="ARBA00022676"/>
    </source>
</evidence>
<evidence type="ECO:0000313" key="7">
    <source>
        <dbReference type="Proteomes" id="UP000789595"/>
    </source>
</evidence>
<dbReference type="GO" id="GO:0016757">
    <property type="term" value="F:glycosyltransferase activity"/>
    <property type="evidence" value="ECO:0007669"/>
    <property type="project" value="UniProtKB-KW"/>
</dbReference>